<evidence type="ECO:0000313" key="1">
    <source>
        <dbReference type="EMBL" id="CCB90024.1"/>
    </source>
</evidence>
<proteinExistence type="predicted"/>
<dbReference type="eggNOG" id="COG3011">
    <property type="taxonomic scope" value="Bacteria"/>
</dbReference>
<dbReference type="OrthoDB" id="9785438at2"/>
<dbReference type="GO" id="GO:0015035">
    <property type="term" value="F:protein-disulfide reductase activity"/>
    <property type="evidence" value="ECO:0007669"/>
    <property type="project" value="InterPro"/>
</dbReference>
<evidence type="ECO:0000313" key="2">
    <source>
        <dbReference type="Proteomes" id="UP000000496"/>
    </source>
</evidence>
<dbReference type="EMBL" id="FR872582">
    <property type="protein sequence ID" value="CCB90024.1"/>
    <property type="molecule type" value="Genomic_DNA"/>
</dbReference>
<dbReference type="Proteomes" id="UP000000496">
    <property type="component" value="Chromosome gsn.131"/>
</dbReference>
<dbReference type="InterPro" id="IPR007263">
    <property type="entry name" value="DCC1-like"/>
</dbReference>
<dbReference type="HOGENOM" id="CLU_092206_2_0_0"/>
<sequence>MNEPLIFYDGTCGLCHFIVRFVLKRMGKSPFYFAPLNGSTFQSLTISNPPDSLIVFVPETKQVLFKGSAVIYIFNRLGNPWKALSRFLQCFPIKFIDGLYRGVAKLRRKLLKHPKQNCPNVPKQFQKFFKN</sequence>
<reference key="1">
    <citation type="journal article" date="2011" name="Mol. Biol. Evol.">
        <title>Unity in variety -- the pan-genome of the Chlamydiae.</title>
        <authorList>
            <person name="Collingro A."/>
            <person name="Tischler P."/>
            <person name="Weinmaier T."/>
            <person name="Penz T."/>
            <person name="Heinz E."/>
            <person name="Brunham R.C."/>
            <person name="Read T.D."/>
            <person name="Bavoil P.M."/>
            <person name="Sachse K."/>
            <person name="Kahane S."/>
            <person name="Friedman M.G."/>
            <person name="Rattei T."/>
            <person name="Myers G.S.A."/>
            <person name="Horn M."/>
        </authorList>
    </citation>
    <scope>NUCLEOTIDE SEQUENCE</scope>
    <source>
        <strain>Z</strain>
    </source>
</reference>
<protein>
    <submittedName>
        <fullName evidence="1">Uncharacterized protein yuxK</fullName>
    </submittedName>
</protein>
<dbReference type="STRING" id="331113.SNE_A21470"/>
<dbReference type="RefSeq" id="WP_013944490.1">
    <property type="nucleotide sequence ID" value="NC_015713.1"/>
</dbReference>
<dbReference type="InterPro" id="IPR052927">
    <property type="entry name" value="DCC_oxidoreductase"/>
</dbReference>
<accession>F8L3Z4</accession>
<dbReference type="AlphaFoldDB" id="F8L3Z4"/>
<keyword evidence="2" id="KW-1185">Reference proteome</keyword>
<gene>
    <name evidence="1" type="primary">yuxK</name>
    <name evidence="1" type="ordered locus">SNE_A21470</name>
</gene>
<dbReference type="Pfam" id="PF04134">
    <property type="entry name" value="DCC1-like"/>
    <property type="match status" value="1"/>
</dbReference>
<reference evidence="1 2" key="2">
    <citation type="journal article" date="2011" name="Mol. Biol. Evol.">
        <title>Unity in variety--the pan-genome of the Chlamydiae.</title>
        <authorList>
            <person name="Collingro A."/>
            <person name="Tischler P."/>
            <person name="Weinmaier T."/>
            <person name="Penz T."/>
            <person name="Heinz E."/>
            <person name="Brunham R.C."/>
            <person name="Read T.D."/>
            <person name="Bavoil P.M."/>
            <person name="Sachse K."/>
            <person name="Kahane S."/>
            <person name="Friedman M.G."/>
            <person name="Rattei T."/>
            <person name="Myers G.S."/>
            <person name="Horn M."/>
        </authorList>
    </citation>
    <scope>NUCLEOTIDE SEQUENCE [LARGE SCALE GENOMIC DNA]</scope>
    <source>
        <strain evidence="2">ATCC VR-1471 / Z</strain>
    </source>
</reference>
<dbReference type="PANTHER" id="PTHR33639">
    <property type="entry name" value="THIOL-DISULFIDE OXIDOREDUCTASE DCC"/>
    <property type="match status" value="1"/>
</dbReference>
<dbReference type="KEGG" id="sng:SNE_A21470"/>
<dbReference type="PANTHER" id="PTHR33639:SF2">
    <property type="entry name" value="DUF393 DOMAIN-CONTAINING PROTEIN"/>
    <property type="match status" value="1"/>
</dbReference>
<organism evidence="1 2">
    <name type="scientific">Simkania negevensis (strain ATCC VR-1471 / DSM 27360 / Z)</name>
    <dbReference type="NCBI Taxonomy" id="331113"/>
    <lineage>
        <taxon>Bacteria</taxon>
        <taxon>Pseudomonadati</taxon>
        <taxon>Chlamydiota</taxon>
        <taxon>Chlamydiia</taxon>
        <taxon>Parachlamydiales</taxon>
        <taxon>Simkaniaceae</taxon>
        <taxon>Simkania</taxon>
    </lineage>
</organism>
<name>F8L3Z4_SIMNZ</name>